<dbReference type="EMBL" id="CAJVQC010104728">
    <property type="protein sequence ID" value="CAG8832800.1"/>
    <property type="molecule type" value="Genomic_DNA"/>
</dbReference>
<dbReference type="Proteomes" id="UP000789920">
    <property type="component" value="Unassembled WGS sequence"/>
</dbReference>
<proteinExistence type="predicted"/>
<comment type="caution">
    <text evidence="1">The sequence shown here is derived from an EMBL/GenBank/DDBJ whole genome shotgun (WGS) entry which is preliminary data.</text>
</comment>
<evidence type="ECO:0000313" key="1">
    <source>
        <dbReference type="EMBL" id="CAG8832800.1"/>
    </source>
</evidence>
<name>A0ACA9SCY9_9GLOM</name>
<accession>A0ACA9SCY9</accession>
<organism evidence="1 2">
    <name type="scientific">Racocetra persica</name>
    <dbReference type="NCBI Taxonomy" id="160502"/>
    <lineage>
        <taxon>Eukaryota</taxon>
        <taxon>Fungi</taxon>
        <taxon>Fungi incertae sedis</taxon>
        <taxon>Mucoromycota</taxon>
        <taxon>Glomeromycotina</taxon>
        <taxon>Glomeromycetes</taxon>
        <taxon>Diversisporales</taxon>
        <taxon>Gigasporaceae</taxon>
        <taxon>Racocetra</taxon>
    </lineage>
</organism>
<keyword evidence="2" id="KW-1185">Reference proteome</keyword>
<gene>
    <name evidence="1" type="ORF">RPERSI_LOCUS28595</name>
</gene>
<feature type="non-terminal residue" evidence="1">
    <location>
        <position position="1"/>
    </location>
</feature>
<reference evidence="1" key="1">
    <citation type="submission" date="2021-06" db="EMBL/GenBank/DDBJ databases">
        <authorList>
            <person name="Kallberg Y."/>
            <person name="Tangrot J."/>
            <person name="Rosling A."/>
        </authorList>
    </citation>
    <scope>NUCLEOTIDE SEQUENCE</scope>
    <source>
        <strain evidence="1">MA461A</strain>
    </source>
</reference>
<evidence type="ECO:0000313" key="2">
    <source>
        <dbReference type="Proteomes" id="UP000789920"/>
    </source>
</evidence>
<protein>
    <submittedName>
        <fullName evidence="1">15821_t:CDS:1</fullName>
    </submittedName>
</protein>
<sequence>KSSNRLAALNKIPEEQLSHPKGEVEKLFSFEVTSPEVSDVEEMVSSSNDKGHISEFESRKKLLVPVLPWMSDERIRIRNLADDVIKLTQVEKLNSRGRHSYTTPM</sequence>